<dbReference type="STRING" id="1231339.Abci_004_029"/>
<organism evidence="2 4">
    <name type="scientific">Acetobacter cibinongensis</name>
    <dbReference type="NCBI Taxonomy" id="146475"/>
    <lineage>
        <taxon>Bacteria</taxon>
        <taxon>Pseudomonadati</taxon>
        <taxon>Pseudomonadota</taxon>
        <taxon>Alphaproteobacteria</taxon>
        <taxon>Acetobacterales</taxon>
        <taxon>Acetobacteraceae</taxon>
        <taxon>Acetobacter</taxon>
    </lineage>
</organism>
<proteinExistence type="predicted"/>
<gene>
    <name evidence="2" type="ORF">Abci_004_029</name>
    <name evidence="3" type="ORF">ACI01nite_23480</name>
</gene>
<dbReference type="EMBL" id="BAMV01000004">
    <property type="protein sequence ID" value="GAN59402.1"/>
    <property type="molecule type" value="Genomic_DNA"/>
</dbReference>
<reference evidence="2 4" key="1">
    <citation type="submission" date="2012-11" db="EMBL/GenBank/DDBJ databases">
        <title>Whole genome sequence of Acetobacter cibinongensis 4H-1.</title>
        <authorList>
            <person name="Azuma Y."/>
            <person name="Higashiura N."/>
            <person name="Hirakawa H."/>
            <person name="Matsushita K."/>
        </authorList>
    </citation>
    <scope>NUCLEOTIDE SEQUENCE [LARGE SCALE GENOMIC DNA]</scope>
    <source>
        <strain evidence="2 4">4H-1</strain>
    </source>
</reference>
<evidence type="ECO:0000313" key="3">
    <source>
        <dbReference type="EMBL" id="GEL59746.1"/>
    </source>
</evidence>
<evidence type="ECO:0000313" key="5">
    <source>
        <dbReference type="Proteomes" id="UP000321891"/>
    </source>
</evidence>
<keyword evidence="5" id="KW-1185">Reference proteome</keyword>
<dbReference type="Proteomes" id="UP000321891">
    <property type="component" value="Unassembled WGS sequence"/>
</dbReference>
<accession>A0A0D6N079</accession>
<dbReference type="EMBL" id="BJVU01000012">
    <property type="protein sequence ID" value="GEL59746.1"/>
    <property type="molecule type" value="Genomic_DNA"/>
</dbReference>
<feature type="compositionally biased region" description="Basic and acidic residues" evidence="1">
    <location>
        <begin position="1"/>
        <end position="18"/>
    </location>
</feature>
<feature type="region of interest" description="Disordered" evidence="1">
    <location>
        <begin position="1"/>
        <end position="33"/>
    </location>
</feature>
<reference evidence="3 5" key="2">
    <citation type="submission" date="2019-07" db="EMBL/GenBank/DDBJ databases">
        <title>Whole genome shotgun sequence of Acetobacter cibinongensis NBRC 16605.</title>
        <authorList>
            <person name="Hosoyama A."/>
            <person name="Uohara A."/>
            <person name="Ohji S."/>
            <person name="Ichikawa N."/>
        </authorList>
    </citation>
    <scope>NUCLEOTIDE SEQUENCE [LARGE SCALE GENOMIC DNA]</scope>
    <source>
        <strain evidence="3 5">NBRC 16605</strain>
    </source>
</reference>
<evidence type="ECO:0000256" key="1">
    <source>
        <dbReference type="SAM" id="MobiDB-lite"/>
    </source>
</evidence>
<evidence type="ECO:0000313" key="2">
    <source>
        <dbReference type="EMBL" id="GAN59402.1"/>
    </source>
</evidence>
<comment type="caution">
    <text evidence="2">The sequence shown here is derived from an EMBL/GenBank/DDBJ whole genome shotgun (WGS) entry which is preliminary data.</text>
</comment>
<sequence>MLGDRGYDPDTFRDALEKKGRKPCTLGRKSRGKPFKYDKRKYINAAIASRSYSEGSRTGGG</sequence>
<name>A0A0D6N079_9PROT</name>
<evidence type="ECO:0000313" key="4">
    <source>
        <dbReference type="Proteomes" id="UP000032671"/>
    </source>
</evidence>
<protein>
    <recommendedName>
        <fullName evidence="6">Transposase</fullName>
    </recommendedName>
</protein>
<accession>A0A6N3SU61</accession>
<dbReference type="AlphaFoldDB" id="A0A0D6N079"/>
<evidence type="ECO:0008006" key="6">
    <source>
        <dbReference type="Google" id="ProtNLM"/>
    </source>
</evidence>
<dbReference type="Proteomes" id="UP000032671">
    <property type="component" value="Unassembled WGS sequence"/>
</dbReference>